<dbReference type="GO" id="GO:0005737">
    <property type="term" value="C:cytoplasm"/>
    <property type="evidence" value="ECO:0007669"/>
    <property type="project" value="TreeGrafter"/>
</dbReference>
<gene>
    <name evidence="3" type="ORF">UV59_C0013G0022</name>
</gene>
<dbReference type="Pfam" id="PF01182">
    <property type="entry name" value="Glucosamine_iso"/>
    <property type="match status" value="1"/>
</dbReference>
<evidence type="ECO:0000256" key="1">
    <source>
        <dbReference type="ARBA" id="ARBA00022801"/>
    </source>
</evidence>
<accession>A0A0G1CH91</accession>
<dbReference type="EMBL" id="LCFB01000013">
    <property type="protein sequence ID" value="KKS84844.1"/>
    <property type="molecule type" value="Genomic_DNA"/>
</dbReference>
<protein>
    <submittedName>
        <fullName evidence="3">Glucosamine-6-phosphate deaminase</fullName>
    </submittedName>
</protein>
<dbReference type="GO" id="GO:0005975">
    <property type="term" value="P:carbohydrate metabolic process"/>
    <property type="evidence" value="ECO:0007669"/>
    <property type="project" value="InterPro"/>
</dbReference>
<evidence type="ECO:0000313" key="4">
    <source>
        <dbReference type="Proteomes" id="UP000034543"/>
    </source>
</evidence>
<dbReference type="GO" id="GO:0006046">
    <property type="term" value="P:N-acetylglucosamine catabolic process"/>
    <property type="evidence" value="ECO:0007669"/>
    <property type="project" value="TreeGrafter"/>
</dbReference>
<sequence length="272" mass="29457">MRATLEVYKEQFPIIPVEPLRHLSHPDIKDIRIFADESSTAWAAGTHIITQVLSKPDSHIIYATGKTMEQVYTFVAQQVALGSVSFSRTSAGHLDEYVNANPLHPESFAGYILGRVIRPFHIKPENAFLINGNALDPIVEAFRYNIVMKQKQTDLVILGVGPYPGAHIGFNESGTSFSDQTHVALLDPITVQRDRDRGGEGFSEAITQGPANIFAARDIMLIAYGAGKGLALRQALTGEISESCVASGLRLPGVGSKVTLFIDKAAAEVITA</sequence>
<dbReference type="InterPro" id="IPR004547">
    <property type="entry name" value="Glucosamine6P_isomerase"/>
</dbReference>
<evidence type="ECO:0000259" key="2">
    <source>
        <dbReference type="Pfam" id="PF01182"/>
    </source>
</evidence>
<feature type="domain" description="Glucosamine/galactosamine-6-phosphate isomerase" evidence="2">
    <location>
        <begin position="55"/>
        <end position="239"/>
    </location>
</feature>
<name>A0A0G1CH91_9BACT</name>
<proteinExistence type="predicted"/>
<dbReference type="InterPro" id="IPR006148">
    <property type="entry name" value="Glc/Gal-6P_isomerase"/>
</dbReference>
<evidence type="ECO:0000313" key="3">
    <source>
        <dbReference type="EMBL" id="KKS84844.1"/>
    </source>
</evidence>
<dbReference type="PANTHER" id="PTHR11280">
    <property type="entry name" value="GLUCOSAMINE-6-PHOSPHATE ISOMERASE"/>
    <property type="match status" value="1"/>
</dbReference>
<dbReference type="SUPFAM" id="SSF100950">
    <property type="entry name" value="NagB/RpiA/CoA transferase-like"/>
    <property type="match status" value="1"/>
</dbReference>
<dbReference type="PANTHER" id="PTHR11280:SF5">
    <property type="entry name" value="GLUCOSAMINE-6-PHOSPHATE ISOMERASE"/>
    <property type="match status" value="1"/>
</dbReference>
<dbReference type="InterPro" id="IPR037171">
    <property type="entry name" value="NagB/RpiA_transferase-like"/>
</dbReference>
<dbReference type="GO" id="GO:0042802">
    <property type="term" value="F:identical protein binding"/>
    <property type="evidence" value="ECO:0007669"/>
    <property type="project" value="TreeGrafter"/>
</dbReference>
<comment type="caution">
    <text evidence="3">The sequence shown here is derived from an EMBL/GenBank/DDBJ whole genome shotgun (WGS) entry which is preliminary data.</text>
</comment>
<organism evidence="3 4">
    <name type="scientific">Candidatus Gottesmanbacteria bacterium GW2011_GWA1_43_11</name>
    <dbReference type="NCBI Taxonomy" id="1618436"/>
    <lineage>
        <taxon>Bacteria</taxon>
        <taxon>Candidatus Gottesmaniibacteriota</taxon>
    </lineage>
</organism>
<dbReference type="STRING" id="1618436.UV59_C0013G0022"/>
<dbReference type="AlphaFoldDB" id="A0A0G1CH91"/>
<dbReference type="GO" id="GO:0006043">
    <property type="term" value="P:glucosamine catabolic process"/>
    <property type="evidence" value="ECO:0007669"/>
    <property type="project" value="TreeGrafter"/>
</dbReference>
<keyword evidence="1" id="KW-0378">Hydrolase</keyword>
<dbReference type="GO" id="GO:0019262">
    <property type="term" value="P:N-acetylneuraminate catabolic process"/>
    <property type="evidence" value="ECO:0007669"/>
    <property type="project" value="TreeGrafter"/>
</dbReference>
<dbReference type="Gene3D" id="3.40.50.1360">
    <property type="match status" value="1"/>
</dbReference>
<dbReference type="Proteomes" id="UP000034543">
    <property type="component" value="Unassembled WGS sequence"/>
</dbReference>
<dbReference type="GO" id="GO:0004342">
    <property type="term" value="F:glucosamine-6-phosphate deaminase activity"/>
    <property type="evidence" value="ECO:0007669"/>
    <property type="project" value="InterPro"/>
</dbReference>
<reference evidence="3 4" key="1">
    <citation type="journal article" date="2015" name="Nature">
        <title>rRNA introns, odd ribosomes, and small enigmatic genomes across a large radiation of phyla.</title>
        <authorList>
            <person name="Brown C.T."/>
            <person name="Hug L.A."/>
            <person name="Thomas B.C."/>
            <person name="Sharon I."/>
            <person name="Castelle C.J."/>
            <person name="Singh A."/>
            <person name="Wilkins M.J."/>
            <person name="Williams K.H."/>
            <person name="Banfield J.F."/>
        </authorList>
    </citation>
    <scope>NUCLEOTIDE SEQUENCE [LARGE SCALE GENOMIC DNA]</scope>
</reference>